<dbReference type="InParanoid" id="A0A4W3IMN9"/>
<dbReference type="InterPro" id="IPR044666">
    <property type="entry name" value="Cyclophilin_A-like"/>
</dbReference>
<accession>A0A4W3IMN9</accession>
<evidence type="ECO:0000313" key="5">
    <source>
        <dbReference type="Ensembl" id="ENSCMIP00000021979.1"/>
    </source>
</evidence>
<dbReference type="SUPFAM" id="SSF50891">
    <property type="entry name" value="Cyclophilin-like"/>
    <property type="match status" value="1"/>
</dbReference>
<dbReference type="AlphaFoldDB" id="A0A4W3IMN9"/>
<dbReference type="GO" id="GO:0071013">
    <property type="term" value="C:catalytic step 2 spliceosome"/>
    <property type="evidence" value="ECO:0007669"/>
    <property type="project" value="TreeGrafter"/>
</dbReference>
<keyword evidence="3" id="KW-0413">Isomerase</keyword>
<protein>
    <recommendedName>
        <fullName evidence="1">peptidylprolyl isomerase</fullName>
        <ecNumber evidence="1">5.2.1.8</ecNumber>
    </recommendedName>
</protein>
<dbReference type="Pfam" id="PF00160">
    <property type="entry name" value="Pro_isomerase"/>
    <property type="match status" value="1"/>
</dbReference>
<dbReference type="PROSITE" id="PS50072">
    <property type="entry name" value="CSA_PPIASE_2"/>
    <property type="match status" value="1"/>
</dbReference>
<dbReference type="EC" id="5.2.1.8" evidence="1"/>
<evidence type="ECO:0000259" key="4">
    <source>
        <dbReference type="PROSITE" id="PS50072"/>
    </source>
</evidence>
<dbReference type="PANTHER" id="PTHR45625:SF4">
    <property type="entry name" value="PEPTIDYLPROLYL ISOMERASE DOMAIN AND WD REPEAT-CONTAINING PROTEIN 1"/>
    <property type="match status" value="1"/>
</dbReference>
<reference evidence="6" key="3">
    <citation type="journal article" date="2014" name="Nature">
        <title>Elephant shark genome provides unique insights into gnathostome evolution.</title>
        <authorList>
            <consortium name="International Elephant Shark Genome Sequencing Consortium"/>
            <person name="Venkatesh B."/>
            <person name="Lee A.P."/>
            <person name="Ravi V."/>
            <person name="Maurya A.K."/>
            <person name="Lian M.M."/>
            <person name="Swann J.B."/>
            <person name="Ohta Y."/>
            <person name="Flajnik M.F."/>
            <person name="Sutoh Y."/>
            <person name="Kasahara M."/>
            <person name="Hoon S."/>
            <person name="Gangu V."/>
            <person name="Roy S.W."/>
            <person name="Irimia M."/>
            <person name="Korzh V."/>
            <person name="Kondrychyn I."/>
            <person name="Lim Z.W."/>
            <person name="Tay B.H."/>
            <person name="Tohari S."/>
            <person name="Kong K.W."/>
            <person name="Ho S."/>
            <person name="Lorente-Galdos B."/>
            <person name="Quilez J."/>
            <person name="Marques-Bonet T."/>
            <person name="Raney B.J."/>
            <person name="Ingham P.W."/>
            <person name="Tay A."/>
            <person name="Hillier L.W."/>
            <person name="Minx P."/>
            <person name="Boehm T."/>
            <person name="Wilson R.K."/>
            <person name="Brenner S."/>
            <person name="Warren W.C."/>
        </authorList>
    </citation>
    <scope>NUCLEOTIDE SEQUENCE [LARGE SCALE GENOMIC DNA]</scope>
</reference>
<dbReference type="PANTHER" id="PTHR45625">
    <property type="entry name" value="PEPTIDYL-PROLYL CIS-TRANS ISOMERASE-RELATED"/>
    <property type="match status" value="1"/>
</dbReference>
<dbReference type="OMA" id="PPNICLE"/>
<dbReference type="Ensembl" id="ENSCMIT00000022365.1">
    <property type="protein sequence ID" value="ENSCMIP00000021979.1"/>
    <property type="gene ID" value="ENSCMIG00000009967.1"/>
</dbReference>
<keyword evidence="2" id="KW-0697">Rotamase</keyword>
<reference evidence="6" key="1">
    <citation type="journal article" date="2006" name="Science">
        <title>Ancient noncoding elements conserved in the human genome.</title>
        <authorList>
            <person name="Venkatesh B."/>
            <person name="Kirkness E.F."/>
            <person name="Loh Y.H."/>
            <person name="Halpern A.L."/>
            <person name="Lee A.P."/>
            <person name="Johnson J."/>
            <person name="Dandona N."/>
            <person name="Viswanathan L.D."/>
            <person name="Tay A."/>
            <person name="Venter J.C."/>
            <person name="Strausberg R.L."/>
            <person name="Brenner S."/>
        </authorList>
    </citation>
    <scope>NUCLEOTIDE SEQUENCE [LARGE SCALE GENOMIC DNA]</scope>
</reference>
<reference evidence="5" key="4">
    <citation type="submission" date="2025-08" db="UniProtKB">
        <authorList>
            <consortium name="Ensembl"/>
        </authorList>
    </citation>
    <scope>IDENTIFICATION</scope>
</reference>
<dbReference type="STRING" id="7868.ENSCMIP00000021979"/>
<reference evidence="6" key="2">
    <citation type="journal article" date="2007" name="PLoS Biol.">
        <title>Survey sequencing and comparative analysis of the elephant shark (Callorhinchus milii) genome.</title>
        <authorList>
            <person name="Venkatesh B."/>
            <person name="Kirkness E.F."/>
            <person name="Loh Y.H."/>
            <person name="Halpern A.L."/>
            <person name="Lee A.P."/>
            <person name="Johnson J."/>
            <person name="Dandona N."/>
            <person name="Viswanathan L.D."/>
            <person name="Tay A."/>
            <person name="Venter J.C."/>
            <person name="Strausberg R.L."/>
            <person name="Brenner S."/>
        </authorList>
    </citation>
    <scope>NUCLEOTIDE SEQUENCE [LARGE SCALE GENOMIC DNA]</scope>
</reference>
<evidence type="ECO:0000256" key="2">
    <source>
        <dbReference type="ARBA" id="ARBA00023110"/>
    </source>
</evidence>
<dbReference type="Gene3D" id="2.40.100.10">
    <property type="entry name" value="Cyclophilin-like"/>
    <property type="match status" value="2"/>
</dbReference>
<feature type="domain" description="PPIase cyclophilin-type" evidence="4">
    <location>
        <begin position="39"/>
        <end position="108"/>
    </location>
</feature>
<sequence length="135" mass="14724">HPPHPPDCQNQPHRVILQTTMGVTVMELYLKHAPKTCYYDGTKFLRIIKQFIIQGGDLTGTDLKFTGAGIHAMANTEPEANGRQFFISLGPTQWLDGKHTIFGHLHNGPIVGLLQSTEHSRKQATVAAGGGGGRE</sequence>
<dbReference type="GO" id="GO:0003755">
    <property type="term" value="F:peptidyl-prolyl cis-trans isomerase activity"/>
    <property type="evidence" value="ECO:0007669"/>
    <property type="project" value="UniProtKB-KW"/>
</dbReference>
<evidence type="ECO:0000256" key="3">
    <source>
        <dbReference type="ARBA" id="ARBA00023235"/>
    </source>
</evidence>
<organism evidence="5 6">
    <name type="scientific">Callorhinchus milii</name>
    <name type="common">Ghost shark</name>
    <dbReference type="NCBI Taxonomy" id="7868"/>
    <lineage>
        <taxon>Eukaryota</taxon>
        <taxon>Metazoa</taxon>
        <taxon>Chordata</taxon>
        <taxon>Craniata</taxon>
        <taxon>Vertebrata</taxon>
        <taxon>Chondrichthyes</taxon>
        <taxon>Holocephali</taxon>
        <taxon>Chimaeriformes</taxon>
        <taxon>Callorhinchidae</taxon>
        <taxon>Callorhinchus</taxon>
    </lineage>
</organism>
<dbReference type="InterPro" id="IPR029000">
    <property type="entry name" value="Cyclophilin-like_dom_sf"/>
</dbReference>
<proteinExistence type="predicted"/>
<dbReference type="GeneTree" id="ENSGT00940000155967"/>
<evidence type="ECO:0000256" key="1">
    <source>
        <dbReference type="ARBA" id="ARBA00013194"/>
    </source>
</evidence>
<reference evidence="5" key="5">
    <citation type="submission" date="2025-09" db="UniProtKB">
        <authorList>
            <consortium name="Ensembl"/>
        </authorList>
    </citation>
    <scope>IDENTIFICATION</scope>
</reference>
<dbReference type="InterPro" id="IPR002130">
    <property type="entry name" value="Cyclophilin-type_PPIase_dom"/>
</dbReference>
<keyword evidence="6" id="KW-1185">Reference proteome</keyword>
<name>A0A4W3IMN9_CALMI</name>
<dbReference type="Proteomes" id="UP000314986">
    <property type="component" value="Unassembled WGS sequence"/>
</dbReference>
<evidence type="ECO:0000313" key="6">
    <source>
        <dbReference type="Proteomes" id="UP000314986"/>
    </source>
</evidence>